<dbReference type="InterPro" id="IPR005119">
    <property type="entry name" value="LysR_subst-bd"/>
</dbReference>
<dbReference type="EMBL" id="FLTX01000008">
    <property type="protein sequence ID" value="SBV49919.1"/>
    <property type="molecule type" value="Genomic_DNA"/>
</dbReference>
<protein>
    <submittedName>
        <fullName evidence="3">Transcriptional regulator, LysR family</fullName>
    </submittedName>
</protein>
<organism evidence="3 4">
    <name type="scientific">Xanthomonas bromi</name>
    <dbReference type="NCBI Taxonomy" id="56449"/>
    <lineage>
        <taxon>Bacteria</taxon>
        <taxon>Pseudomonadati</taxon>
        <taxon>Pseudomonadota</taxon>
        <taxon>Gammaproteobacteria</taxon>
        <taxon>Lysobacterales</taxon>
        <taxon>Lysobacteraceae</taxon>
        <taxon>Xanthomonas</taxon>
    </lineage>
</organism>
<evidence type="ECO:0000259" key="2">
    <source>
        <dbReference type="Pfam" id="PF03466"/>
    </source>
</evidence>
<dbReference type="AlphaFoldDB" id="A0A1C3NHN5"/>
<gene>
    <name evidence="3" type="ORF">XBLMG947_0693</name>
</gene>
<dbReference type="Gene3D" id="3.40.190.10">
    <property type="entry name" value="Periplasmic binding protein-like II"/>
    <property type="match status" value="2"/>
</dbReference>
<evidence type="ECO:0000313" key="3">
    <source>
        <dbReference type="EMBL" id="SBV49919.1"/>
    </source>
</evidence>
<dbReference type="PANTHER" id="PTHR30537:SF72">
    <property type="entry name" value="LYSR FAMILY TRANSCRIPTIONAL REGULATOR"/>
    <property type="match status" value="1"/>
</dbReference>
<reference evidence="3 4" key="1">
    <citation type="submission" date="2016-06" db="EMBL/GenBank/DDBJ databases">
        <authorList>
            <person name="Kjaerup R.B."/>
            <person name="Dalgaard T.S."/>
            <person name="Juul-Madsen H.R."/>
        </authorList>
    </citation>
    <scope>NUCLEOTIDE SEQUENCE [LARGE SCALE GENOMIC DNA]</scope>
    <source>
        <strain evidence="3">LMG947</strain>
    </source>
</reference>
<dbReference type="Gene3D" id="3.40.190.290">
    <property type="match status" value="1"/>
</dbReference>
<dbReference type="PANTHER" id="PTHR30537">
    <property type="entry name" value="HTH-TYPE TRANSCRIPTIONAL REGULATOR"/>
    <property type="match status" value="1"/>
</dbReference>
<dbReference type="Pfam" id="PF03466">
    <property type="entry name" value="LysR_substrate"/>
    <property type="match status" value="1"/>
</dbReference>
<dbReference type="InterPro" id="IPR058163">
    <property type="entry name" value="LysR-type_TF_proteobact-type"/>
</dbReference>
<name>A0A1C3NHN5_9XANT</name>
<dbReference type="GO" id="GO:0043565">
    <property type="term" value="F:sequence-specific DNA binding"/>
    <property type="evidence" value="ECO:0007669"/>
    <property type="project" value="TreeGrafter"/>
</dbReference>
<accession>A0A1C3NHN5</accession>
<comment type="similarity">
    <text evidence="1">Belongs to the LysR transcriptional regulatory family.</text>
</comment>
<dbReference type="GO" id="GO:0006351">
    <property type="term" value="P:DNA-templated transcription"/>
    <property type="evidence" value="ECO:0007669"/>
    <property type="project" value="TreeGrafter"/>
</dbReference>
<evidence type="ECO:0000313" key="4">
    <source>
        <dbReference type="Proteomes" id="UP000092503"/>
    </source>
</evidence>
<proteinExistence type="inferred from homology"/>
<feature type="domain" description="LysR substrate-binding" evidence="2">
    <location>
        <begin position="4"/>
        <end position="60"/>
    </location>
</feature>
<dbReference type="STRING" id="56449.XBLMG947_0693"/>
<sequence length="123" mass="13663">MEISGTDRRVDVVREGFDCVLRVGTLEDTSLVARPLGAFRIVSCASAQYLARRGTPHCLDDPASPLRAYLDSGALIEILPDLAAEPMPVTLLYAQRRHLPQRVRAFMDWVAELMAPHLRPLVP</sequence>
<dbReference type="GO" id="GO:0003700">
    <property type="term" value="F:DNA-binding transcription factor activity"/>
    <property type="evidence" value="ECO:0007669"/>
    <property type="project" value="TreeGrafter"/>
</dbReference>
<evidence type="ECO:0000256" key="1">
    <source>
        <dbReference type="ARBA" id="ARBA00009437"/>
    </source>
</evidence>
<dbReference type="SUPFAM" id="SSF53850">
    <property type="entry name" value="Periplasmic binding protein-like II"/>
    <property type="match status" value="1"/>
</dbReference>
<dbReference type="Proteomes" id="UP000092503">
    <property type="component" value="Unassembled WGS sequence"/>
</dbReference>